<dbReference type="Gene3D" id="6.10.140.530">
    <property type="match status" value="9"/>
</dbReference>
<dbReference type="SMART" id="SM00487">
    <property type="entry name" value="DEXDc"/>
    <property type="match status" value="1"/>
</dbReference>
<evidence type="ECO:0000259" key="2">
    <source>
        <dbReference type="PROSITE" id="PS51194"/>
    </source>
</evidence>
<dbReference type="AlphaFoldDB" id="A0A813KZ23"/>
<evidence type="ECO:0000313" key="3">
    <source>
        <dbReference type="EMBL" id="CAE8718295.1"/>
    </source>
</evidence>
<dbReference type="Pfam" id="PF03457">
    <property type="entry name" value="HA"/>
    <property type="match status" value="9"/>
</dbReference>
<dbReference type="InterPro" id="IPR027417">
    <property type="entry name" value="P-loop_NTPase"/>
</dbReference>
<name>A0A813KZ23_POLGL</name>
<organism evidence="3 4">
    <name type="scientific">Polarella glacialis</name>
    <name type="common">Dinoflagellate</name>
    <dbReference type="NCBI Taxonomy" id="89957"/>
    <lineage>
        <taxon>Eukaryota</taxon>
        <taxon>Sar</taxon>
        <taxon>Alveolata</taxon>
        <taxon>Dinophyceae</taxon>
        <taxon>Suessiales</taxon>
        <taxon>Suessiaceae</taxon>
        <taxon>Polarella</taxon>
    </lineage>
</organism>
<evidence type="ECO:0000313" key="4">
    <source>
        <dbReference type="Proteomes" id="UP000626109"/>
    </source>
</evidence>
<feature type="domain" description="Helicase ATP-binding" evidence="1">
    <location>
        <begin position="19"/>
        <end position="199"/>
    </location>
</feature>
<gene>
    <name evidence="3" type="ORF">PGLA2088_LOCUS40001</name>
</gene>
<sequence length="1079" mass="121414">MTSARWPHQVQCLQECRAFLNNASKRDFFVQIATGGGKSLIMADLLSGLAEGHRACVIVPKLDLMEQVARLLESLALPGGVSRVGTGHAPDLEAQLFVCVRNSAWLLAALDFELLLLDEAHHYEPSIATGAKSKSDVQKEDGVSDDKFNGEVQHLSSLLGPQASTALSMRARKRIFFSATLRRNQPDFDFGLREAVRAGVISDYTILVPFITAGDPKPSLVELIQDMPTARRILAFCNTVHEAKHFTELLNAEGVPAGHYNGGTAGSQRAKILERFEKGPGRGGIRVLVTVDVLSEGVDLPMSDTCMFVEPRRGLRLRQCVGRVLRRHLQKVDALVVSPPIVQKAEGDLVADAELIRLLSELASADDELRQSLAQDSFARVNVVDQRRDCPAEARDLAREEAAKLLATTVYPQALSATFSCDLRWQFGFAALKHYVQRHGDCAVPLRYRRQEDGFGLGPWVSWQRIYRKSGDLAALRVQQLDTIGFDWEPVRSAWNEACAQLHKYKQLFGHTEVPQSYVADNGFKLGFWVKNVRSARRGKLAGPRLDDQRANALDKMGFVWEAGYGKWEQGFRHLEAYKAECGNTLVPFNHVTLEGFNLGAWVAKQCSARCVTSGGGLDHTHMEKLEQVGFVWESESIQWKEGFQHFKAYIAEHGDTLVPSEYSTADGFELGAWTSKQRSVRRGADRGGKDKLDRTRIEMLEQVGFVWEPVDFKKWEQAFKHLEAYKATHDETLVPYGHVTADGFNLGSWVSRQRAARRGTSNCSLDGIRIELLEQVGFIWEPESFKWEQGFQHLEAYKAEHGDTLVPRNFITAEGFNLGTWVSTQRAARRGKGNGALDAKQIEMLAQVGFIWEPESFKWEQGFQHLEAYKAERGDTLVPRNYVMADGFHLGSWVRAQHVARRDGALDGTQTEMLAQVGFIWEPETFKWEQGFRHLEAYKAERGDTLVPYNYFTVGGFNLGAWVGKQRLVRRVGDLQESLFEMLEQVGFSWVTSWLKWERNFRRLEVYKAGHGDTLVPRTFVTADGFNLGAWVSKQRSVRRGTASGKLDRAQIEMLEQVGFAWEPGSTKSRQGFRHLED</sequence>
<dbReference type="InterPro" id="IPR001650">
    <property type="entry name" value="Helicase_C-like"/>
</dbReference>
<dbReference type="PROSITE" id="PS51194">
    <property type="entry name" value="HELICASE_CTER"/>
    <property type="match status" value="1"/>
</dbReference>
<dbReference type="PROSITE" id="PS51192">
    <property type="entry name" value="HELICASE_ATP_BIND_1"/>
    <property type="match status" value="1"/>
</dbReference>
<feature type="domain" description="Helicase C-terminal" evidence="2">
    <location>
        <begin position="222"/>
        <end position="385"/>
    </location>
</feature>
<dbReference type="Pfam" id="PF00271">
    <property type="entry name" value="Helicase_C"/>
    <property type="match status" value="1"/>
</dbReference>
<dbReference type="InterPro" id="IPR014001">
    <property type="entry name" value="Helicase_ATP-bd"/>
</dbReference>
<dbReference type="PANTHER" id="PTHR33418">
    <property type="entry name" value="HELICASE-ASSOCIATED"/>
    <property type="match status" value="1"/>
</dbReference>
<dbReference type="SMART" id="SM00490">
    <property type="entry name" value="HELICc"/>
    <property type="match status" value="1"/>
</dbReference>
<dbReference type="Gene3D" id="3.40.50.300">
    <property type="entry name" value="P-loop containing nucleotide triphosphate hydrolases"/>
    <property type="match status" value="2"/>
</dbReference>
<accession>A0A813KZ23</accession>
<dbReference type="InterPro" id="IPR006935">
    <property type="entry name" value="Helicase/UvrB_N"/>
</dbReference>
<proteinExistence type="predicted"/>
<evidence type="ECO:0008006" key="5">
    <source>
        <dbReference type="Google" id="ProtNLM"/>
    </source>
</evidence>
<dbReference type="PANTHER" id="PTHR33418:SF1">
    <property type="entry name" value="HELICASE-ASSOCIATED DOMAIN-CONTAINING PROTEIN"/>
    <property type="match status" value="1"/>
</dbReference>
<protein>
    <recommendedName>
        <fullName evidence="5">Helicase</fullName>
    </recommendedName>
</protein>
<dbReference type="EMBL" id="CAJNNW010033354">
    <property type="protein sequence ID" value="CAE8718295.1"/>
    <property type="molecule type" value="Genomic_DNA"/>
</dbReference>
<dbReference type="Pfam" id="PF04851">
    <property type="entry name" value="ResIII"/>
    <property type="match status" value="1"/>
</dbReference>
<dbReference type="GO" id="GO:0016787">
    <property type="term" value="F:hydrolase activity"/>
    <property type="evidence" value="ECO:0007669"/>
    <property type="project" value="InterPro"/>
</dbReference>
<evidence type="ECO:0000259" key="1">
    <source>
        <dbReference type="PROSITE" id="PS51192"/>
    </source>
</evidence>
<dbReference type="SUPFAM" id="SSF52540">
    <property type="entry name" value="P-loop containing nucleoside triphosphate hydrolases"/>
    <property type="match status" value="1"/>
</dbReference>
<comment type="caution">
    <text evidence="3">The sequence shown here is derived from an EMBL/GenBank/DDBJ whole genome shotgun (WGS) entry which is preliminary data.</text>
</comment>
<dbReference type="GO" id="GO:0003677">
    <property type="term" value="F:DNA binding"/>
    <property type="evidence" value="ECO:0007669"/>
    <property type="project" value="InterPro"/>
</dbReference>
<dbReference type="Proteomes" id="UP000626109">
    <property type="component" value="Unassembled WGS sequence"/>
</dbReference>
<dbReference type="GO" id="GO:0005524">
    <property type="term" value="F:ATP binding"/>
    <property type="evidence" value="ECO:0007669"/>
    <property type="project" value="InterPro"/>
</dbReference>
<reference evidence="3" key="1">
    <citation type="submission" date="2021-02" db="EMBL/GenBank/DDBJ databases">
        <authorList>
            <person name="Dougan E. K."/>
            <person name="Rhodes N."/>
            <person name="Thang M."/>
            <person name="Chan C."/>
        </authorList>
    </citation>
    <scope>NUCLEOTIDE SEQUENCE</scope>
</reference>
<dbReference type="InterPro" id="IPR005114">
    <property type="entry name" value="Helicase_assoc"/>
</dbReference>